<evidence type="ECO:0008006" key="3">
    <source>
        <dbReference type="Google" id="ProtNLM"/>
    </source>
</evidence>
<gene>
    <name evidence="1" type="ORF">PQ455_12100</name>
</gene>
<protein>
    <recommendedName>
        <fullName evidence="3">Glycosyltransferase family 1 protein</fullName>
    </recommendedName>
</protein>
<proteinExistence type="predicted"/>
<dbReference type="SUPFAM" id="SSF53756">
    <property type="entry name" value="UDP-Glycosyltransferase/glycogen phosphorylase"/>
    <property type="match status" value="1"/>
</dbReference>
<evidence type="ECO:0000313" key="1">
    <source>
        <dbReference type="EMBL" id="WCT72378.1"/>
    </source>
</evidence>
<keyword evidence="2" id="KW-1185">Reference proteome</keyword>
<organism evidence="1 2">
    <name type="scientific">Sphingomonas naphthae</name>
    <dbReference type="NCBI Taxonomy" id="1813468"/>
    <lineage>
        <taxon>Bacteria</taxon>
        <taxon>Pseudomonadati</taxon>
        <taxon>Pseudomonadota</taxon>
        <taxon>Alphaproteobacteria</taxon>
        <taxon>Sphingomonadales</taxon>
        <taxon>Sphingomonadaceae</taxon>
        <taxon>Sphingomonas</taxon>
    </lineage>
</organism>
<evidence type="ECO:0000313" key="2">
    <source>
        <dbReference type="Proteomes" id="UP001220395"/>
    </source>
</evidence>
<accession>A0ABY7TGN2</accession>
<sequence length="356" mass="40264">MSEIIIFDEHTLSERGTSNATFDYAEAMEAHAGIRAVMMHDLRRDWVEGAVRRWSARFETIGYNSEAGRADLVRRIQPKLYYYQRGQIDDIRLLPDVKVAVHSVFDHFPVPQADRNAYISDWLAHHMTGGKAPAVPYIVTMPPAERDMRAAWGIPAGAVVLGRHGGRDTFDIPFAKRAVARAVQERQDLWFLFVNTDRFIDHPRVRFLDPIFDLVEKADFIATCDAMIHARERGESFGLAMAEFLLLDRPVLCWAGGRDRNHLVLQPNPHHLYRTEGELMRLLRRIGPAPRDGKAAAAMAPYAPDRIAARFSDVFLTGPRVALEGKTAAGNLRRRVLNARSLAMNRAWYAASRIGL</sequence>
<dbReference type="EMBL" id="CP117411">
    <property type="protein sequence ID" value="WCT72378.1"/>
    <property type="molecule type" value="Genomic_DNA"/>
</dbReference>
<name>A0ABY7TGN2_9SPHN</name>
<reference evidence="1 2" key="1">
    <citation type="submission" date="2023-02" db="EMBL/GenBank/DDBJ databases">
        <title>Genome sequence of Sphingomonas naphthae.</title>
        <authorList>
            <person name="Kim S."/>
            <person name="Heo J."/>
            <person name="Kwon S.-W."/>
        </authorList>
    </citation>
    <scope>NUCLEOTIDE SEQUENCE [LARGE SCALE GENOMIC DNA]</scope>
    <source>
        <strain evidence="1 2">KACC 18716</strain>
    </source>
</reference>
<dbReference type="RefSeq" id="WP_273686337.1">
    <property type="nucleotide sequence ID" value="NZ_CP117411.1"/>
</dbReference>
<dbReference type="Proteomes" id="UP001220395">
    <property type="component" value="Chromosome"/>
</dbReference>